<reference evidence="10 11" key="1">
    <citation type="submission" date="2018-07" db="EMBL/GenBank/DDBJ databases">
        <title>Genomic Encyclopedia of Type Strains, Phase IV (KMG-IV): sequencing the most valuable type-strain genomes for metagenomic binning, comparative biology and taxonomic classification.</title>
        <authorList>
            <person name="Goeker M."/>
        </authorList>
    </citation>
    <scope>NUCLEOTIDE SEQUENCE [LARGE SCALE GENOMIC DNA]</scope>
    <source>
        <strain evidence="10 11">DSM 26407</strain>
    </source>
</reference>
<evidence type="ECO:0000256" key="5">
    <source>
        <dbReference type="ARBA" id="ARBA00022985"/>
    </source>
</evidence>
<evidence type="ECO:0000256" key="2">
    <source>
        <dbReference type="ARBA" id="ARBA00022519"/>
    </source>
</evidence>
<dbReference type="PIRSF" id="PIRSF026649">
    <property type="entry name" value="MsbB"/>
    <property type="match status" value="1"/>
</dbReference>
<dbReference type="UniPathway" id="UPA00360">
    <property type="reaction ID" value="UER00485"/>
</dbReference>
<comment type="subcellular location">
    <subcellularLocation>
        <location evidence="9">Cell inner membrane</location>
        <topology evidence="9">Single-pass membrane protein</topology>
    </subcellularLocation>
</comment>
<dbReference type="OrthoDB" id="9803456at2"/>
<dbReference type="RefSeq" id="WP_114280864.1">
    <property type="nucleotide sequence ID" value="NZ_QPJY01000011.1"/>
</dbReference>
<organism evidence="10 11">
    <name type="scientific">Thioalbus denitrificans</name>
    <dbReference type="NCBI Taxonomy" id="547122"/>
    <lineage>
        <taxon>Bacteria</taxon>
        <taxon>Pseudomonadati</taxon>
        <taxon>Pseudomonadota</taxon>
        <taxon>Gammaproteobacteria</taxon>
        <taxon>Chromatiales</taxon>
        <taxon>Ectothiorhodospiraceae</taxon>
        <taxon>Thioalbus</taxon>
    </lineage>
</organism>
<dbReference type="GO" id="GO:0009103">
    <property type="term" value="P:lipopolysaccharide biosynthetic process"/>
    <property type="evidence" value="ECO:0007669"/>
    <property type="project" value="UniProtKB-UniRule"/>
</dbReference>
<dbReference type="Proteomes" id="UP000252707">
    <property type="component" value="Unassembled WGS sequence"/>
</dbReference>
<evidence type="ECO:0000256" key="6">
    <source>
        <dbReference type="ARBA" id="ARBA00022989"/>
    </source>
</evidence>
<comment type="pathway">
    <text evidence="9">Bacterial outer membrane biogenesis; lipopolysaccharide biosynthesis.</text>
</comment>
<evidence type="ECO:0000313" key="11">
    <source>
        <dbReference type="Proteomes" id="UP000252707"/>
    </source>
</evidence>
<evidence type="ECO:0000313" key="10">
    <source>
        <dbReference type="EMBL" id="RCX26182.1"/>
    </source>
</evidence>
<comment type="similarity">
    <text evidence="9">Belongs to the LpxL/LpxM/LpxP family.</text>
</comment>
<keyword evidence="4 9" id="KW-0812">Transmembrane</keyword>
<comment type="pathway">
    <text evidence="9">Glycolipid biosynthesis; KDO(2)-lipid A biosynthesis; KDO(2)-lipid A from CMP-3-deoxy-D-manno-octulosonate and lipid IV(A): step 3/4.</text>
</comment>
<dbReference type="GO" id="GO:0009245">
    <property type="term" value="P:lipid A biosynthetic process"/>
    <property type="evidence" value="ECO:0007669"/>
    <property type="project" value="InterPro"/>
</dbReference>
<keyword evidence="2 9" id="KW-0997">Cell inner membrane</keyword>
<dbReference type="HAMAP" id="MF_01942">
    <property type="entry name" value="Lipid_A_LpxL_LpxP"/>
    <property type="match status" value="1"/>
</dbReference>
<dbReference type="PANTHER" id="PTHR30606:SF9">
    <property type="entry name" value="LIPID A BIOSYNTHESIS LAUROYLTRANSFERASE"/>
    <property type="match status" value="1"/>
</dbReference>
<proteinExistence type="inferred from homology"/>
<accession>A0A369BWW7</accession>
<dbReference type="EMBL" id="QPJY01000011">
    <property type="protein sequence ID" value="RCX26182.1"/>
    <property type="molecule type" value="Genomic_DNA"/>
</dbReference>
<keyword evidence="6 9" id="KW-1133">Transmembrane helix</keyword>
<evidence type="ECO:0000256" key="1">
    <source>
        <dbReference type="ARBA" id="ARBA00022475"/>
    </source>
</evidence>
<dbReference type="InterPro" id="IPR011920">
    <property type="entry name" value="Lipid_A_LpxL_LpxP"/>
</dbReference>
<evidence type="ECO:0000256" key="7">
    <source>
        <dbReference type="ARBA" id="ARBA00023136"/>
    </source>
</evidence>
<dbReference type="GO" id="GO:0008913">
    <property type="term" value="F:Kdo2-lipid IVA acyltransferase activity"/>
    <property type="evidence" value="ECO:0007669"/>
    <property type="project" value="UniProtKB-EC"/>
</dbReference>
<keyword evidence="11" id="KW-1185">Reference proteome</keyword>
<dbReference type="EC" id="2.3.1.241" evidence="9"/>
<dbReference type="GO" id="GO:0036104">
    <property type="term" value="P:Kdo2-lipid A biosynthetic process"/>
    <property type="evidence" value="ECO:0007669"/>
    <property type="project" value="UniProtKB-UniRule"/>
</dbReference>
<evidence type="ECO:0000256" key="9">
    <source>
        <dbReference type="HAMAP-Rule" id="MF_01942"/>
    </source>
</evidence>
<dbReference type="NCBIfam" id="TIGR02207">
    <property type="entry name" value="lipid_A_htrB"/>
    <property type="match status" value="1"/>
</dbReference>
<dbReference type="InterPro" id="IPR004960">
    <property type="entry name" value="LipA_acyltrans"/>
</dbReference>
<comment type="catalytic activity">
    <reaction evidence="9">
        <text>an alpha-Kdo-(2-&gt;4)-alpha-Kdo-(2-&gt;6)-lipid IVA + a fatty acyl-[ACP] = an alpha-Kdo-(2-&gt;4)-alpha-Kdo-(2-&gt;6)-(acyl)-lipid IVA + holo-[ACP]</text>
        <dbReference type="Rhea" id="RHEA:69396"/>
        <dbReference type="Rhea" id="RHEA-COMP:9685"/>
        <dbReference type="Rhea" id="RHEA-COMP:14125"/>
        <dbReference type="ChEBI" id="CHEBI:64479"/>
        <dbReference type="ChEBI" id="CHEBI:138651"/>
        <dbReference type="ChEBI" id="CHEBI:176429"/>
        <dbReference type="ChEBI" id="CHEBI:176430"/>
        <dbReference type="EC" id="2.3.1.241"/>
    </reaction>
</comment>
<comment type="function">
    <text evidence="9">Catalyzes the transfer of an acyl chain from an acyl-[acyl-carrier-protein] (ACP) to a Kdo(2)-lipid IV(A) to form a Kdo(2)-(acyl)-lipid IV(A).</text>
</comment>
<comment type="caution">
    <text evidence="10">The sequence shown here is derived from an EMBL/GenBank/DDBJ whole genome shotgun (WGS) entry which is preliminary data.</text>
</comment>
<dbReference type="Pfam" id="PF03279">
    <property type="entry name" value="Lip_A_acyltrans"/>
    <property type="match status" value="1"/>
</dbReference>
<name>A0A369BWW7_9GAMM</name>
<gene>
    <name evidence="9" type="primary">lpxL</name>
    <name evidence="10" type="ORF">DFQ59_11156</name>
</gene>
<evidence type="ECO:0000256" key="4">
    <source>
        <dbReference type="ARBA" id="ARBA00022692"/>
    </source>
</evidence>
<protein>
    <recommendedName>
        <fullName evidence="9">Lipid A biosynthesis acyltransferase</fullName>
        <ecNumber evidence="9">2.3.1.241</ecNumber>
    </recommendedName>
    <alternativeName>
        <fullName evidence="9">Kdo(2)-lipid IV(A) acyltransferase</fullName>
    </alternativeName>
</protein>
<dbReference type="PANTHER" id="PTHR30606">
    <property type="entry name" value="LIPID A BIOSYNTHESIS LAUROYL ACYLTRANSFERASE"/>
    <property type="match status" value="1"/>
</dbReference>
<keyword evidence="3 9" id="KW-0808">Transferase</keyword>
<feature type="short sequence motif" description="HXXXXD motif" evidence="9">
    <location>
        <begin position="132"/>
        <end position="137"/>
    </location>
</feature>
<evidence type="ECO:0000256" key="3">
    <source>
        <dbReference type="ARBA" id="ARBA00022679"/>
    </source>
</evidence>
<dbReference type="AlphaFoldDB" id="A0A369BWW7"/>
<keyword evidence="5 9" id="KW-0448">Lipopolysaccharide biosynthesis</keyword>
<evidence type="ECO:0000256" key="8">
    <source>
        <dbReference type="ARBA" id="ARBA00023315"/>
    </source>
</evidence>
<keyword evidence="1 9" id="KW-1003">Cell membrane</keyword>
<sequence>MARRRRREPAPYAPTYWPTWLGLGLLRLLNLLPWSWQLALGRFLGDATRHLARSRARVARTNLRLCFPELETAARERLLRDHFRALGMGVVELAMSWWGSNERLRSLGSVEGLEHFDAALAAGHGIILLTGHFTPMELCAHRLSLERPFDAMYRPASNVVVDRLTKRARDRRRNTRIFARDDIRAMLRSLRDNRAVWYGPDQDYGRELSVFAPFFGVDAATITTTARFARMSRARVVPYFPVRRADGRYVIRVLPPLAGYPTGDAEADARTINALVEAAVRACPEQYLWIHRRFKTRPQGEPRLY</sequence>
<keyword evidence="8 9" id="KW-0012">Acyltransferase</keyword>
<dbReference type="GO" id="GO:0005886">
    <property type="term" value="C:plasma membrane"/>
    <property type="evidence" value="ECO:0007669"/>
    <property type="project" value="UniProtKB-SubCell"/>
</dbReference>
<dbReference type="CDD" id="cd07984">
    <property type="entry name" value="LPLAT_LABLAT-like"/>
    <property type="match status" value="1"/>
</dbReference>
<keyword evidence="7 9" id="KW-0472">Membrane</keyword>
<dbReference type="UniPathway" id="UPA00030"/>